<name>A0AAV5LIN3_9ROSI</name>
<dbReference type="AlphaFoldDB" id="A0AAV5LIN3"/>
<reference evidence="2 3" key="1">
    <citation type="journal article" date="2021" name="Commun. Biol.">
        <title>The genome of Shorea leprosula (Dipterocarpaceae) highlights the ecological relevance of drought in aseasonal tropical rainforests.</title>
        <authorList>
            <person name="Ng K.K.S."/>
            <person name="Kobayashi M.J."/>
            <person name="Fawcett J.A."/>
            <person name="Hatakeyama M."/>
            <person name="Paape T."/>
            <person name="Ng C.H."/>
            <person name="Ang C.C."/>
            <person name="Tnah L.H."/>
            <person name="Lee C.T."/>
            <person name="Nishiyama T."/>
            <person name="Sese J."/>
            <person name="O'Brien M.J."/>
            <person name="Copetti D."/>
            <person name="Mohd Noor M.I."/>
            <person name="Ong R.C."/>
            <person name="Putra M."/>
            <person name="Sireger I.Z."/>
            <person name="Indrioko S."/>
            <person name="Kosugi Y."/>
            <person name="Izuno A."/>
            <person name="Isagi Y."/>
            <person name="Lee S.L."/>
            <person name="Shimizu K.K."/>
        </authorList>
    </citation>
    <scope>NUCLEOTIDE SEQUENCE [LARGE SCALE GENOMIC DNA]</scope>
    <source>
        <strain evidence="2">214</strain>
    </source>
</reference>
<comment type="caution">
    <text evidence="2">The sequence shown here is derived from an EMBL/GenBank/DDBJ whole genome shotgun (WGS) entry which is preliminary data.</text>
</comment>
<evidence type="ECO:0000256" key="1">
    <source>
        <dbReference type="SAM" id="MobiDB-lite"/>
    </source>
</evidence>
<keyword evidence="3" id="KW-1185">Reference proteome</keyword>
<gene>
    <name evidence="2" type="ORF">SLEP1_g45328</name>
</gene>
<organism evidence="2 3">
    <name type="scientific">Rubroshorea leprosula</name>
    <dbReference type="NCBI Taxonomy" id="152421"/>
    <lineage>
        <taxon>Eukaryota</taxon>
        <taxon>Viridiplantae</taxon>
        <taxon>Streptophyta</taxon>
        <taxon>Embryophyta</taxon>
        <taxon>Tracheophyta</taxon>
        <taxon>Spermatophyta</taxon>
        <taxon>Magnoliopsida</taxon>
        <taxon>eudicotyledons</taxon>
        <taxon>Gunneridae</taxon>
        <taxon>Pentapetalae</taxon>
        <taxon>rosids</taxon>
        <taxon>malvids</taxon>
        <taxon>Malvales</taxon>
        <taxon>Dipterocarpaceae</taxon>
        <taxon>Rubroshorea</taxon>
    </lineage>
</organism>
<proteinExistence type="predicted"/>
<feature type="region of interest" description="Disordered" evidence="1">
    <location>
        <begin position="50"/>
        <end position="90"/>
    </location>
</feature>
<dbReference type="EMBL" id="BPVZ01000121">
    <property type="protein sequence ID" value="GKV37280.1"/>
    <property type="molecule type" value="Genomic_DNA"/>
</dbReference>
<sequence length="154" mass="16661">MGLFREPRELWGNQGREEEEGVILMEPIVMIVLLELQDLPKIITSESSANASAYGDSAGHHSAASKDSSSEGTPNEAGDEGKGVSSPSMAPVEAGVPMFVEWEGKTISRRLSNMRKVPKDLLAGFRFRAALHHEVAHSPLAVGLLDKHRIGHPL</sequence>
<evidence type="ECO:0000313" key="3">
    <source>
        <dbReference type="Proteomes" id="UP001054252"/>
    </source>
</evidence>
<dbReference type="Proteomes" id="UP001054252">
    <property type="component" value="Unassembled WGS sequence"/>
</dbReference>
<accession>A0AAV5LIN3</accession>
<protein>
    <submittedName>
        <fullName evidence="2">Uncharacterized protein</fullName>
    </submittedName>
</protein>
<evidence type="ECO:0000313" key="2">
    <source>
        <dbReference type="EMBL" id="GKV37280.1"/>
    </source>
</evidence>